<dbReference type="PATRIC" id="fig|29422.6.peg.484"/>
<dbReference type="EMBL" id="LNXV01000004">
    <property type="protein sequence ID" value="KTC86523.1"/>
    <property type="molecule type" value="Genomic_DNA"/>
</dbReference>
<evidence type="ECO:0000313" key="1">
    <source>
        <dbReference type="EMBL" id="KTC86523.1"/>
    </source>
</evidence>
<gene>
    <name evidence="1" type="ORF">Lbru_0464</name>
</gene>
<accession>A0A0W0ST19</accession>
<evidence type="ECO:0000313" key="2">
    <source>
        <dbReference type="Proteomes" id="UP000054742"/>
    </source>
</evidence>
<protein>
    <submittedName>
        <fullName evidence="1">Uncharacterized protein</fullName>
    </submittedName>
</protein>
<sequence>MAVEYMKNYNIEQLNSLKLQEQRDILNTWARGEDKKSADLFRETQQGGLFKLLKTYLASLGAKMVHGSG</sequence>
<dbReference type="Proteomes" id="UP000054742">
    <property type="component" value="Unassembled WGS sequence"/>
</dbReference>
<keyword evidence="2" id="KW-1185">Reference proteome</keyword>
<name>A0A0W0ST19_9GAMM</name>
<reference evidence="1 2" key="1">
    <citation type="submission" date="2015-11" db="EMBL/GenBank/DDBJ databases">
        <title>Genomic analysis of 38 Legionella species identifies large and diverse effector repertoires.</title>
        <authorList>
            <person name="Burstein D."/>
            <person name="Amaro F."/>
            <person name="Zusman T."/>
            <person name="Lifshitz Z."/>
            <person name="Cohen O."/>
            <person name="Gilbert J.A."/>
            <person name="Pupko T."/>
            <person name="Shuman H.A."/>
            <person name="Segal G."/>
        </authorList>
    </citation>
    <scope>NUCLEOTIDE SEQUENCE [LARGE SCALE GENOMIC DNA]</scope>
    <source>
        <strain evidence="1 2">ATCC 43878</strain>
    </source>
</reference>
<organism evidence="1 2">
    <name type="scientific">Legionella brunensis</name>
    <dbReference type="NCBI Taxonomy" id="29422"/>
    <lineage>
        <taxon>Bacteria</taxon>
        <taxon>Pseudomonadati</taxon>
        <taxon>Pseudomonadota</taxon>
        <taxon>Gammaproteobacteria</taxon>
        <taxon>Legionellales</taxon>
        <taxon>Legionellaceae</taxon>
        <taxon>Legionella</taxon>
    </lineage>
</organism>
<comment type="caution">
    <text evidence="1">The sequence shown here is derived from an EMBL/GenBank/DDBJ whole genome shotgun (WGS) entry which is preliminary data.</text>
</comment>
<proteinExistence type="predicted"/>
<dbReference type="AlphaFoldDB" id="A0A0W0ST19"/>